<reference evidence="2 3" key="1">
    <citation type="submission" date="2015-11" db="EMBL/GenBank/DDBJ databases">
        <title>Genomic analysis of 38 Legionella species identifies large and diverse effector repertoires.</title>
        <authorList>
            <person name="Burstein D."/>
            <person name="Amaro F."/>
            <person name="Zusman T."/>
            <person name="Lifshitz Z."/>
            <person name="Cohen O."/>
            <person name="Gilbert J.A."/>
            <person name="Pupko T."/>
            <person name="Shuman H.A."/>
            <person name="Segal G."/>
        </authorList>
    </citation>
    <scope>NUCLEOTIDE SEQUENCE [LARGE SCALE GENOMIC DNA]</scope>
    <source>
        <strain evidence="2 3">ATCC 700990</strain>
    </source>
</reference>
<proteinExistence type="predicted"/>
<name>A0A0W0T0J2_9GAMM</name>
<dbReference type="STRING" id="1212489.Ldro_0779"/>
<dbReference type="Pfam" id="PF08808">
    <property type="entry name" value="RES"/>
    <property type="match status" value="1"/>
</dbReference>
<protein>
    <submittedName>
        <fullName evidence="2">RES domain-containing protein</fullName>
    </submittedName>
</protein>
<sequence>MYSFRDYDKKVHRLIPSKFPPVTLFDWADSLEELEQIALLEGLTNERILLELGKINLIDKEDWIGGPGSTPIMAAFTHTGFGSRFSDGNFGVYYAASSLETAIKETCFHRERFYSASNEKPCSISMREYLSKIRKPLVDITDKRYEKLFNPDPANYSISQEFGKKIHEDKHWGLLYPSVRNINGLCMGIFRPPALEIPIQGCHLRYIWDGQRISEVYKESKIRNLP</sequence>
<dbReference type="AlphaFoldDB" id="A0A0W0T0J2"/>
<evidence type="ECO:0000313" key="3">
    <source>
        <dbReference type="Proteomes" id="UP000054736"/>
    </source>
</evidence>
<dbReference type="EMBL" id="LNXY01000011">
    <property type="protein sequence ID" value="KTC89121.1"/>
    <property type="molecule type" value="Genomic_DNA"/>
</dbReference>
<evidence type="ECO:0000259" key="1">
    <source>
        <dbReference type="SMART" id="SM00953"/>
    </source>
</evidence>
<dbReference type="PATRIC" id="fig|1212489.4.peg.811"/>
<dbReference type="RefSeq" id="WP_058495121.1">
    <property type="nucleotide sequence ID" value="NZ_CAAAIU010000021.1"/>
</dbReference>
<accession>A0A0W0T0J2</accession>
<dbReference type="OrthoDB" id="9795903at2"/>
<gene>
    <name evidence="2" type="ORF">Ldro_0779</name>
</gene>
<keyword evidence="3" id="KW-1185">Reference proteome</keyword>
<organism evidence="2 3">
    <name type="scientific">Legionella drozanskii LLAP-1</name>
    <dbReference type="NCBI Taxonomy" id="1212489"/>
    <lineage>
        <taxon>Bacteria</taxon>
        <taxon>Pseudomonadati</taxon>
        <taxon>Pseudomonadota</taxon>
        <taxon>Gammaproteobacteria</taxon>
        <taxon>Legionellales</taxon>
        <taxon>Legionellaceae</taxon>
        <taxon>Legionella</taxon>
    </lineage>
</organism>
<dbReference type="SMART" id="SM00953">
    <property type="entry name" value="RES"/>
    <property type="match status" value="1"/>
</dbReference>
<dbReference type="Proteomes" id="UP000054736">
    <property type="component" value="Unassembled WGS sequence"/>
</dbReference>
<comment type="caution">
    <text evidence="2">The sequence shown here is derived from an EMBL/GenBank/DDBJ whole genome shotgun (WGS) entry which is preliminary data.</text>
</comment>
<feature type="domain" description="RES" evidence="1">
    <location>
        <begin position="75"/>
        <end position="201"/>
    </location>
</feature>
<dbReference type="InterPro" id="IPR014914">
    <property type="entry name" value="RES_dom"/>
</dbReference>
<evidence type="ECO:0000313" key="2">
    <source>
        <dbReference type="EMBL" id="KTC89121.1"/>
    </source>
</evidence>